<gene>
    <name evidence="2" type="ORF">C8A04DRAFT_16139</name>
</gene>
<feature type="repeat" description="ANK" evidence="1">
    <location>
        <begin position="90"/>
        <end position="122"/>
    </location>
</feature>
<dbReference type="RefSeq" id="XP_062632497.1">
    <property type="nucleotide sequence ID" value="XM_062778740.1"/>
</dbReference>
<dbReference type="Gene3D" id="1.25.40.20">
    <property type="entry name" value="Ankyrin repeat-containing domain"/>
    <property type="match status" value="1"/>
</dbReference>
<dbReference type="PROSITE" id="PS50297">
    <property type="entry name" value="ANK_REP_REGION"/>
    <property type="match status" value="1"/>
</dbReference>
<proteinExistence type="predicted"/>
<name>A0AAN6UWH1_9PEZI</name>
<sequence length="168" mass="18205">MYITPLEAHDLALSTSNGHTAQLRSLVTKLAQREGKSPADILLNLRDDFNQTLAHTASKAGQIASIQTLADLLHTRSNKTLFFNLPNRFTGDRPVHTAMRLGYMSVLKVLVENGADPTATNRFGDTVEDYLGDFEEGEVRGVVEGYLRGLAGGSGSSRDEDLGVKCGK</sequence>
<reference evidence="2" key="2">
    <citation type="submission" date="2023-05" db="EMBL/GenBank/DDBJ databases">
        <authorList>
            <consortium name="Lawrence Berkeley National Laboratory"/>
            <person name="Steindorff A."/>
            <person name="Hensen N."/>
            <person name="Bonometti L."/>
            <person name="Westerberg I."/>
            <person name="Brannstrom I.O."/>
            <person name="Guillou S."/>
            <person name="Cros-Aarteil S."/>
            <person name="Calhoun S."/>
            <person name="Haridas S."/>
            <person name="Kuo A."/>
            <person name="Mondo S."/>
            <person name="Pangilinan J."/>
            <person name="Riley R."/>
            <person name="Labutti K."/>
            <person name="Andreopoulos B."/>
            <person name="Lipzen A."/>
            <person name="Chen C."/>
            <person name="Yanf M."/>
            <person name="Daum C."/>
            <person name="Ng V."/>
            <person name="Clum A."/>
            <person name="Ohm R."/>
            <person name="Martin F."/>
            <person name="Silar P."/>
            <person name="Natvig D."/>
            <person name="Lalanne C."/>
            <person name="Gautier V."/>
            <person name="Ament-Velasquez S.L."/>
            <person name="Kruys A."/>
            <person name="Hutchinson M.I."/>
            <person name="Powell A.J."/>
            <person name="Barry K."/>
            <person name="Miller A.N."/>
            <person name="Grigoriev I.V."/>
            <person name="Debuchy R."/>
            <person name="Gladieux P."/>
            <person name="Thoren M.H."/>
            <person name="Johannesson H."/>
        </authorList>
    </citation>
    <scope>NUCLEOTIDE SEQUENCE</scope>
    <source>
        <strain evidence="2">CBS 141.50</strain>
    </source>
</reference>
<dbReference type="SUPFAM" id="SSF48403">
    <property type="entry name" value="Ankyrin repeat"/>
    <property type="match status" value="1"/>
</dbReference>
<evidence type="ECO:0000313" key="3">
    <source>
        <dbReference type="Proteomes" id="UP001302676"/>
    </source>
</evidence>
<evidence type="ECO:0000313" key="2">
    <source>
        <dbReference type="EMBL" id="KAK4139126.1"/>
    </source>
</evidence>
<dbReference type="InterPro" id="IPR002110">
    <property type="entry name" value="Ankyrin_rpt"/>
</dbReference>
<accession>A0AAN6UWH1</accession>
<keyword evidence="3" id="KW-1185">Reference proteome</keyword>
<organism evidence="2 3">
    <name type="scientific">Dichotomopilus funicola</name>
    <dbReference type="NCBI Taxonomy" id="1934379"/>
    <lineage>
        <taxon>Eukaryota</taxon>
        <taxon>Fungi</taxon>
        <taxon>Dikarya</taxon>
        <taxon>Ascomycota</taxon>
        <taxon>Pezizomycotina</taxon>
        <taxon>Sordariomycetes</taxon>
        <taxon>Sordariomycetidae</taxon>
        <taxon>Sordariales</taxon>
        <taxon>Chaetomiaceae</taxon>
        <taxon>Dichotomopilus</taxon>
    </lineage>
</organism>
<evidence type="ECO:0000256" key="1">
    <source>
        <dbReference type="PROSITE-ProRule" id="PRU00023"/>
    </source>
</evidence>
<dbReference type="Pfam" id="PF12796">
    <property type="entry name" value="Ank_2"/>
    <property type="match status" value="1"/>
</dbReference>
<dbReference type="EMBL" id="MU853693">
    <property type="protein sequence ID" value="KAK4139126.1"/>
    <property type="molecule type" value="Genomic_DNA"/>
</dbReference>
<dbReference type="GeneID" id="87815353"/>
<dbReference type="AlphaFoldDB" id="A0AAN6UWH1"/>
<comment type="caution">
    <text evidence="2">The sequence shown here is derived from an EMBL/GenBank/DDBJ whole genome shotgun (WGS) entry which is preliminary data.</text>
</comment>
<dbReference type="Proteomes" id="UP001302676">
    <property type="component" value="Unassembled WGS sequence"/>
</dbReference>
<keyword evidence="1" id="KW-0040">ANK repeat</keyword>
<dbReference type="PROSITE" id="PS50088">
    <property type="entry name" value="ANK_REPEAT"/>
    <property type="match status" value="1"/>
</dbReference>
<reference evidence="2" key="1">
    <citation type="journal article" date="2023" name="Mol. Phylogenet. Evol.">
        <title>Genome-scale phylogeny and comparative genomics of the fungal order Sordariales.</title>
        <authorList>
            <person name="Hensen N."/>
            <person name="Bonometti L."/>
            <person name="Westerberg I."/>
            <person name="Brannstrom I.O."/>
            <person name="Guillou S."/>
            <person name="Cros-Aarteil S."/>
            <person name="Calhoun S."/>
            <person name="Haridas S."/>
            <person name="Kuo A."/>
            <person name="Mondo S."/>
            <person name="Pangilinan J."/>
            <person name="Riley R."/>
            <person name="LaButti K."/>
            <person name="Andreopoulos B."/>
            <person name="Lipzen A."/>
            <person name="Chen C."/>
            <person name="Yan M."/>
            <person name="Daum C."/>
            <person name="Ng V."/>
            <person name="Clum A."/>
            <person name="Steindorff A."/>
            <person name="Ohm R.A."/>
            <person name="Martin F."/>
            <person name="Silar P."/>
            <person name="Natvig D.O."/>
            <person name="Lalanne C."/>
            <person name="Gautier V."/>
            <person name="Ament-Velasquez S.L."/>
            <person name="Kruys A."/>
            <person name="Hutchinson M.I."/>
            <person name="Powell A.J."/>
            <person name="Barry K."/>
            <person name="Miller A.N."/>
            <person name="Grigoriev I.V."/>
            <person name="Debuchy R."/>
            <person name="Gladieux P."/>
            <person name="Hiltunen Thoren M."/>
            <person name="Johannesson H."/>
        </authorList>
    </citation>
    <scope>NUCLEOTIDE SEQUENCE</scope>
    <source>
        <strain evidence="2">CBS 141.50</strain>
    </source>
</reference>
<dbReference type="InterPro" id="IPR036770">
    <property type="entry name" value="Ankyrin_rpt-contain_sf"/>
</dbReference>
<protein>
    <submittedName>
        <fullName evidence="2">Uncharacterized protein</fullName>
    </submittedName>
</protein>